<proteinExistence type="predicted"/>
<name>A0A327YW87_9BACL</name>
<dbReference type="InterPro" id="IPR010994">
    <property type="entry name" value="RuvA_2-like"/>
</dbReference>
<accession>A0A327YW87</accession>
<dbReference type="AlphaFoldDB" id="A0A327YW87"/>
<dbReference type="Gene3D" id="3.20.20.140">
    <property type="entry name" value="Metal-dependent hydrolases"/>
    <property type="match status" value="1"/>
</dbReference>
<dbReference type="OrthoDB" id="9810135at2"/>
<dbReference type="PANTHER" id="PTHR40084">
    <property type="entry name" value="PHOSPHOHYDROLASE, PHP FAMILY"/>
    <property type="match status" value="1"/>
</dbReference>
<reference evidence="1 2" key="1">
    <citation type="submission" date="2018-06" db="EMBL/GenBank/DDBJ databases">
        <title>Genomic Encyclopedia of Type Strains, Phase III (KMG-III): the genomes of soil and plant-associated and newly described type strains.</title>
        <authorList>
            <person name="Whitman W."/>
        </authorList>
    </citation>
    <scope>NUCLEOTIDE SEQUENCE [LARGE SCALE GENOMIC DNA]</scope>
    <source>
        <strain evidence="1 2">CGMCC 1.8979</strain>
    </source>
</reference>
<evidence type="ECO:0000313" key="2">
    <source>
        <dbReference type="Proteomes" id="UP000248555"/>
    </source>
</evidence>
<dbReference type="EMBL" id="QLMH01000002">
    <property type="protein sequence ID" value="RAK22259.1"/>
    <property type="molecule type" value="Genomic_DNA"/>
</dbReference>
<dbReference type="CDD" id="cd19067">
    <property type="entry name" value="PfuEndoQ-like"/>
    <property type="match status" value="1"/>
</dbReference>
<comment type="caution">
    <text evidence="1">The sequence shown here is derived from an EMBL/GenBank/DDBJ whole genome shotgun (WGS) entry which is preliminary data.</text>
</comment>
<keyword evidence="2" id="KW-1185">Reference proteome</keyword>
<dbReference type="Proteomes" id="UP000248555">
    <property type="component" value="Unassembled WGS sequence"/>
</dbReference>
<organism evidence="1 2">
    <name type="scientific">Paranoxybacillus vitaminiphilus</name>
    <dbReference type="NCBI Taxonomy" id="581036"/>
    <lineage>
        <taxon>Bacteria</taxon>
        <taxon>Bacillati</taxon>
        <taxon>Bacillota</taxon>
        <taxon>Bacilli</taxon>
        <taxon>Bacillales</taxon>
        <taxon>Anoxybacillaceae</taxon>
        <taxon>Paranoxybacillus</taxon>
    </lineage>
</organism>
<gene>
    <name evidence="1" type="ORF">B0I26_102250</name>
</gene>
<protein>
    <submittedName>
        <fullName evidence="1">Uncharacterized protein (TIGR00375 family)</fullName>
    </submittedName>
</protein>
<dbReference type="InterPro" id="IPR016195">
    <property type="entry name" value="Pol/histidinol_Pase-like"/>
</dbReference>
<dbReference type="RefSeq" id="WP_111644112.1">
    <property type="nucleotide sequence ID" value="NZ_QLMH01000002.1"/>
</dbReference>
<dbReference type="SUPFAM" id="SSF47781">
    <property type="entry name" value="RuvA domain 2-like"/>
    <property type="match status" value="1"/>
</dbReference>
<dbReference type="SUPFAM" id="SSF89550">
    <property type="entry name" value="PHP domain-like"/>
    <property type="match status" value="1"/>
</dbReference>
<sequence>MNNYYVDLHIHIGRTASGKPVKITGAKTLTLPNILTEASETKGLNMIGIIDCHVPEVLAEIEHGILTGAFTEHQDGGVRANDMTVILGSEIEVYDEHCQGPIHVLAFFPTVETMRLFSQWLEKRVKNISLSSQRMYGLGKELQKIVKQLGGLFVPAHAFTPFKSLYGKGVRKSLTEVFDADLIDAIELGLSADTKMADQIAELHRYSYLSNSDAHSLRKIAREYQIIRMEAATFAELKKALKREEGRAMVANYGLNPLLGKYHQTVCENCLHPLENGNEPCSVCGHRKQIKGVFERLQELKTSTVLPGHRPPYIYQVPLEFIPGLGPKAYQKLLSYFGTEMRVLHDVSCEQLTEVVGEKLANLIVLARSGKLHIHAGGGGKYGKIAPE</sequence>
<evidence type="ECO:0000313" key="1">
    <source>
        <dbReference type="EMBL" id="RAK22259.1"/>
    </source>
</evidence>
<dbReference type="Gene3D" id="1.10.150.20">
    <property type="entry name" value="5' to 3' exonuclease, C-terminal subdomain"/>
    <property type="match status" value="1"/>
</dbReference>
<dbReference type="PANTHER" id="PTHR40084:SF1">
    <property type="entry name" value="PHOSPHOTRANSFERASE"/>
    <property type="match status" value="1"/>
</dbReference>